<proteinExistence type="predicted"/>
<name>A0A8D8F3J8_CULPI</name>
<dbReference type="AlphaFoldDB" id="A0A8D8F3J8"/>
<reference evidence="1" key="1">
    <citation type="submission" date="2021-05" db="EMBL/GenBank/DDBJ databases">
        <authorList>
            <person name="Alioto T."/>
            <person name="Alioto T."/>
            <person name="Gomez Garrido J."/>
        </authorList>
    </citation>
    <scope>NUCLEOTIDE SEQUENCE</scope>
</reference>
<protein>
    <submittedName>
        <fullName evidence="1">(northern house mosquito) hypothetical protein</fullName>
    </submittedName>
</protein>
<dbReference type="EMBL" id="HBUE01029000">
    <property type="protein sequence ID" value="CAG6455637.1"/>
    <property type="molecule type" value="Transcribed_RNA"/>
</dbReference>
<organism evidence="1">
    <name type="scientific">Culex pipiens</name>
    <name type="common">House mosquito</name>
    <dbReference type="NCBI Taxonomy" id="7175"/>
    <lineage>
        <taxon>Eukaryota</taxon>
        <taxon>Metazoa</taxon>
        <taxon>Ecdysozoa</taxon>
        <taxon>Arthropoda</taxon>
        <taxon>Hexapoda</taxon>
        <taxon>Insecta</taxon>
        <taxon>Pterygota</taxon>
        <taxon>Neoptera</taxon>
        <taxon>Endopterygota</taxon>
        <taxon>Diptera</taxon>
        <taxon>Nematocera</taxon>
        <taxon>Culicoidea</taxon>
        <taxon>Culicidae</taxon>
        <taxon>Culicinae</taxon>
        <taxon>Culicini</taxon>
        <taxon>Culex</taxon>
        <taxon>Culex</taxon>
    </lineage>
</organism>
<sequence length="107" mass="12499">MTLNQGLFERFMSLPSGTALRSCWSGPVTRRWCSENGLQRKHRYWPSATRSFRFLSAKVTFLLQNMAWLYHGGDHRLMVGTASGNCRRWSDKYVQVHLCRCAQNHTF</sequence>
<accession>A0A8D8F3J8</accession>
<dbReference type="EMBL" id="HBUE01029001">
    <property type="protein sequence ID" value="CAG6455639.1"/>
    <property type="molecule type" value="Transcribed_RNA"/>
</dbReference>
<evidence type="ECO:0000313" key="1">
    <source>
        <dbReference type="EMBL" id="CAG6455639.1"/>
    </source>
</evidence>